<keyword evidence="1" id="KW-1133">Transmembrane helix</keyword>
<dbReference type="Proteomes" id="UP000317430">
    <property type="component" value="Unassembled WGS sequence"/>
</dbReference>
<gene>
    <name evidence="2" type="ORF">FRX57_02125</name>
</gene>
<sequence>MIEIFGKIRYHWQPELSWFITYWSIAITPIFLSLALVYEHTRIPRNIFILFTIFVILVGLGFHRYFVIEDKGDLRIVSLNIFRASRVAIADIQKIEVTKSTVTLVFANQKKRTVSMRKWPKKYFLDALAIHPDFKGEVELVDNFTHLDYFELYQDDKKALNR</sequence>
<accession>A0A5C5SFE1</accession>
<protein>
    <submittedName>
        <fullName evidence="2">EbsA protein</fullName>
    </submittedName>
</protein>
<evidence type="ECO:0000313" key="2">
    <source>
        <dbReference type="EMBL" id="TWS99022.1"/>
    </source>
</evidence>
<keyword evidence="1" id="KW-0812">Transmembrane</keyword>
<dbReference type="Pfam" id="PF17255">
    <property type="entry name" value="EbsA"/>
    <property type="match status" value="1"/>
</dbReference>
<evidence type="ECO:0000256" key="1">
    <source>
        <dbReference type="SAM" id="Phobius"/>
    </source>
</evidence>
<keyword evidence="3" id="KW-1185">Reference proteome</keyword>
<comment type="caution">
    <text evidence="2">The sequence shown here is derived from an EMBL/GenBank/DDBJ whole genome shotgun (WGS) entry which is preliminary data.</text>
</comment>
<feature type="transmembrane region" description="Helical" evidence="1">
    <location>
        <begin position="47"/>
        <end position="66"/>
    </location>
</feature>
<keyword evidence="1" id="KW-0472">Membrane</keyword>
<reference evidence="2 3" key="1">
    <citation type="submission" date="2019-08" db="EMBL/GenBank/DDBJ databases">
        <authorList>
            <person name="Lei W."/>
        </authorList>
    </citation>
    <scope>NUCLEOTIDE SEQUENCE [LARGE SCALE GENOMIC DNA]</scope>
    <source>
        <strain evidence="2 3">CCUG 66496</strain>
    </source>
</reference>
<feature type="transmembrane region" description="Helical" evidence="1">
    <location>
        <begin position="20"/>
        <end position="38"/>
    </location>
</feature>
<proteinExistence type="predicted"/>
<dbReference type="EMBL" id="VOHL01000001">
    <property type="protein sequence ID" value="TWS99022.1"/>
    <property type="molecule type" value="Genomic_DNA"/>
</dbReference>
<dbReference type="OrthoDB" id="2233065at2"/>
<evidence type="ECO:0000313" key="3">
    <source>
        <dbReference type="Proteomes" id="UP000317430"/>
    </source>
</evidence>
<dbReference type="AlphaFoldDB" id="A0A5C5SFE1"/>
<dbReference type="InterPro" id="IPR020215">
    <property type="entry name" value="EbsA-like"/>
</dbReference>
<dbReference type="RefSeq" id="WP_146566160.1">
    <property type="nucleotide sequence ID" value="NZ_VOHL01000001.1"/>
</dbReference>
<organism evidence="2 3">
    <name type="scientific">Streptococcus cuniculipharyngis</name>
    <dbReference type="NCBI Taxonomy" id="1562651"/>
    <lineage>
        <taxon>Bacteria</taxon>
        <taxon>Bacillati</taxon>
        <taxon>Bacillota</taxon>
        <taxon>Bacilli</taxon>
        <taxon>Lactobacillales</taxon>
        <taxon>Streptococcaceae</taxon>
        <taxon>Streptococcus</taxon>
    </lineage>
</organism>
<name>A0A5C5SFE1_9STRE</name>